<dbReference type="CDD" id="cd03529">
    <property type="entry name" value="Rieske_NirD"/>
    <property type="match status" value="1"/>
</dbReference>
<name>A0ABV5Y389_ARTRM</name>
<keyword evidence="9" id="KW-1185">Reference proteome</keyword>
<dbReference type="PROSITE" id="PS51300">
    <property type="entry name" value="NIRD"/>
    <property type="match status" value="1"/>
</dbReference>
<keyword evidence="1" id="KW-0001">2Fe-2S</keyword>
<dbReference type="EMBL" id="JBHMBC010000036">
    <property type="protein sequence ID" value="MFB9821459.1"/>
    <property type="molecule type" value="Genomic_DNA"/>
</dbReference>
<dbReference type="Proteomes" id="UP001589702">
    <property type="component" value="Unassembled WGS sequence"/>
</dbReference>
<dbReference type="InterPro" id="IPR036922">
    <property type="entry name" value="Rieske_2Fe-2S_sf"/>
</dbReference>
<proteinExistence type="predicted"/>
<evidence type="ECO:0000256" key="6">
    <source>
        <dbReference type="ARBA" id="ARBA00023063"/>
    </source>
</evidence>
<sequence length="124" mass="13497">MTVILDREKQQQRSAPTASGWHRVCAIDELEPAWGEAALVGGKQVALFRTTPDEVLAVSQQDPATLSNVMARGIVGSRGSRPTIASPLHKEVYDLETGECFTNPELRLTSYATRLVDGYVEVAV</sequence>
<protein>
    <submittedName>
        <fullName evidence="8">Nitrite reductase small subunit NirD</fullName>
    </submittedName>
</protein>
<dbReference type="PROSITE" id="PS51296">
    <property type="entry name" value="RIESKE"/>
    <property type="match status" value="1"/>
</dbReference>
<dbReference type="InterPro" id="IPR017881">
    <property type="entry name" value="NirD"/>
</dbReference>
<evidence type="ECO:0000313" key="8">
    <source>
        <dbReference type="EMBL" id="MFB9821459.1"/>
    </source>
</evidence>
<comment type="caution">
    <text evidence="8">The sequence shown here is derived from an EMBL/GenBank/DDBJ whole genome shotgun (WGS) entry which is preliminary data.</text>
</comment>
<evidence type="ECO:0000256" key="3">
    <source>
        <dbReference type="ARBA" id="ARBA00023002"/>
    </source>
</evidence>
<dbReference type="Pfam" id="PF13806">
    <property type="entry name" value="Rieske_2"/>
    <property type="match status" value="1"/>
</dbReference>
<organism evidence="8 9">
    <name type="scientific">Arthrobacter ramosus</name>
    <dbReference type="NCBI Taxonomy" id="1672"/>
    <lineage>
        <taxon>Bacteria</taxon>
        <taxon>Bacillati</taxon>
        <taxon>Actinomycetota</taxon>
        <taxon>Actinomycetes</taxon>
        <taxon>Micrococcales</taxon>
        <taxon>Micrococcaceae</taxon>
        <taxon>Arthrobacter</taxon>
    </lineage>
</organism>
<dbReference type="InterPro" id="IPR017941">
    <property type="entry name" value="Rieske_2Fe-2S"/>
</dbReference>
<evidence type="ECO:0000256" key="1">
    <source>
        <dbReference type="ARBA" id="ARBA00022714"/>
    </source>
</evidence>
<dbReference type="SUPFAM" id="SSF50022">
    <property type="entry name" value="ISP domain"/>
    <property type="match status" value="1"/>
</dbReference>
<evidence type="ECO:0000256" key="5">
    <source>
        <dbReference type="ARBA" id="ARBA00023014"/>
    </source>
</evidence>
<evidence type="ECO:0000313" key="9">
    <source>
        <dbReference type="Proteomes" id="UP001589702"/>
    </source>
</evidence>
<dbReference type="RefSeq" id="WP_234752479.1">
    <property type="nucleotide sequence ID" value="NZ_BAAAWN010000001.1"/>
</dbReference>
<dbReference type="PANTHER" id="PTHR40562">
    <property type="match status" value="1"/>
</dbReference>
<keyword evidence="5" id="KW-0411">Iron-sulfur</keyword>
<keyword evidence="3" id="KW-0560">Oxidoreductase</keyword>
<dbReference type="NCBIfam" id="TIGR02378">
    <property type="entry name" value="nirD_assim_sml"/>
    <property type="match status" value="1"/>
</dbReference>
<evidence type="ECO:0000256" key="2">
    <source>
        <dbReference type="ARBA" id="ARBA00022723"/>
    </source>
</evidence>
<dbReference type="Gene3D" id="2.102.10.10">
    <property type="entry name" value="Rieske [2Fe-2S] iron-sulphur domain"/>
    <property type="match status" value="1"/>
</dbReference>
<keyword evidence="4" id="KW-0408">Iron</keyword>
<gene>
    <name evidence="8" type="primary">nirD</name>
    <name evidence="8" type="ORF">ACFFP1_18375</name>
</gene>
<dbReference type="InterPro" id="IPR012748">
    <property type="entry name" value="Rieske-like_NirD"/>
</dbReference>
<keyword evidence="6" id="KW-0534">Nitrate assimilation</keyword>
<evidence type="ECO:0000259" key="7">
    <source>
        <dbReference type="PROSITE" id="PS51296"/>
    </source>
</evidence>
<keyword evidence="2" id="KW-0479">Metal-binding</keyword>
<accession>A0ABV5Y389</accession>
<dbReference type="PANTHER" id="PTHR40562:SF1">
    <property type="entry name" value="NITRITE REDUCTASE (NADH) SMALL SUBUNIT"/>
    <property type="match status" value="1"/>
</dbReference>
<feature type="domain" description="Rieske" evidence="7">
    <location>
        <begin position="21"/>
        <end position="122"/>
    </location>
</feature>
<reference evidence="8 9" key="1">
    <citation type="submission" date="2024-09" db="EMBL/GenBank/DDBJ databases">
        <authorList>
            <person name="Sun Q."/>
            <person name="Mori K."/>
        </authorList>
    </citation>
    <scope>NUCLEOTIDE SEQUENCE [LARGE SCALE GENOMIC DNA]</scope>
    <source>
        <strain evidence="8 9">JCM 1334</strain>
    </source>
</reference>
<evidence type="ECO:0000256" key="4">
    <source>
        <dbReference type="ARBA" id="ARBA00023004"/>
    </source>
</evidence>